<dbReference type="Pfam" id="PF01580">
    <property type="entry name" value="FtsK_SpoIIIE"/>
    <property type="match status" value="1"/>
</dbReference>
<protein>
    <submittedName>
        <fullName evidence="3">FtsK/SpoIIIE domain-containing protein</fullName>
    </submittedName>
</protein>
<accession>A0ABU8NYD1</accession>
<keyword evidence="1" id="KW-0547">Nucleotide-binding</keyword>
<dbReference type="PROSITE" id="PS50901">
    <property type="entry name" value="FTSK"/>
    <property type="match status" value="1"/>
</dbReference>
<dbReference type="RefSeq" id="WP_337889376.1">
    <property type="nucleotide sequence ID" value="NZ_JBAHVI010000002.1"/>
</dbReference>
<feature type="binding site" evidence="1">
    <location>
        <begin position="26"/>
        <end position="33"/>
    </location>
    <ligand>
        <name>ATP</name>
        <dbReference type="ChEBI" id="CHEBI:30616"/>
    </ligand>
</feature>
<gene>
    <name evidence="3" type="ORF">V5S96_01305</name>
</gene>
<keyword evidence="4" id="KW-1185">Reference proteome</keyword>
<dbReference type="InterPro" id="IPR027417">
    <property type="entry name" value="P-loop_NTPase"/>
</dbReference>
<name>A0ABU8NYD1_9CORY</name>
<evidence type="ECO:0000259" key="2">
    <source>
        <dbReference type="PROSITE" id="PS50901"/>
    </source>
</evidence>
<dbReference type="Proteomes" id="UP001359781">
    <property type="component" value="Unassembled WGS sequence"/>
</dbReference>
<dbReference type="SUPFAM" id="SSF52540">
    <property type="entry name" value="P-loop containing nucleoside triphosphate hydrolases"/>
    <property type="match status" value="1"/>
</dbReference>
<dbReference type="Gene3D" id="3.40.50.300">
    <property type="entry name" value="P-loop containing nucleotide triphosphate hydrolases"/>
    <property type="match status" value="1"/>
</dbReference>
<sequence length="260" mass="28482">MRWAVDEYGDEVHFDPCAALHTVVAGATRSGKSKLSQAILAQVSRREDVAVCGVDPAGGLLAPFHRLRSDDVVVGTGASALDAVMVLVDGLVALMEHRNQVLLDRMEEKMGCFTPGDPVVVVVLEEYAGLLAALEIRDKKQHKAFVLQVGRLLREGAKAGIRVFTVIQRPEAAVLHDRAQYARRISCRLDNADSVRMLFDAATPDMVTRLVNVPPGQGLMWEAGSPLRWFQAPDVEYVRYCELVFDRYRTPALSLGVSGA</sequence>
<organism evidence="3 4">
    <name type="scientific">Corynebacterium mastitidis</name>
    <dbReference type="NCBI Taxonomy" id="161890"/>
    <lineage>
        <taxon>Bacteria</taxon>
        <taxon>Bacillati</taxon>
        <taxon>Actinomycetota</taxon>
        <taxon>Actinomycetes</taxon>
        <taxon>Mycobacteriales</taxon>
        <taxon>Corynebacteriaceae</taxon>
        <taxon>Corynebacterium</taxon>
    </lineage>
</organism>
<evidence type="ECO:0000313" key="4">
    <source>
        <dbReference type="Proteomes" id="UP001359781"/>
    </source>
</evidence>
<dbReference type="InterPro" id="IPR002543">
    <property type="entry name" value="FtsK_dom"/>
</dbReference>
<evidence type="ECO:0000313" key="3">
    <source>
        <dbReference type="EMBL" id="MEJ4099007.1"/>
    </source>
</evidence>
<keyword evidence="1" id="KW-0067">ATP-binding</keyword>
<reference evidence="3 4" key="1">
    <citation type="submission" date="2024-02" db="EMBL/GenBank/DDBJ databases">
        <title>Whole genome sequencing and characterization of Corynebacterium isolated from the ocular surface of dry eye disease sufferers.</title>
        <authorList>
            <person name="Naqvi M."/>
        </authorList>
    </citation>
    <scope>NUCLEOTIDE SEQUENCE [LARGE SCALE GENOMIC DNA]</scope>
    <source>
        <strain evidence="3 4">PCRF</strain>
    </source>
</reference>
<dbReference type="EMBL" id="JBAHVJ010000001">
    <property type="protein sequence ID" value="MEJ4099007.1"/>
    <property type="molecule type" value="Genomic_DNA"/>
</dbReference>
<feature type="domain" description="FtsK" evidence="2">
    <location>
        <begin position="9"/>
        <end position="196"/>
    </location>
</feature>
<evidence type="ECO:0000256" key="1">
    <source>
        <dbReference type="PROSITE-ProRule" id="PRU00289"/>
    </source>
</evidence>
<comment type="caution">
    <text evidence="3">The sequence shown here is derived from an EMBL/GenBank/DDBJ whole genome shotgun (WGS) entry which is preliminary data.</text>
</comment>
<proteinExistence type="predicted"/>